<dbReference type="Pfam" id="PF10150">
    <property type="entry name" value="RNase_E_G"/>
    <property type="match status" value="1"/>
</dbReference>
<dbReference type="InterPro" id="IPR004659">
    <property type="entry name" value="RNase_E/G"/>
</dbReference>
<keyword evidence="5" id="KW-0378">Hydrolase</keyword>
<dbReference type="GO" id="GO:0005737">
    <property type="term" value="C:cytoplasm"/>
    <property type="evidence" value="ECO:0007669"/>
    <property type="project" value="TreeGrafter"/>
</dbReference>
<dbReference type="GO" id="GO:0003723">
    <property type="term" value="F:RNA binding"/>
    <property type="evidence" value="ECO:0007669"/>
    <property type="project" value="UniProtKB-KW"/>
</dbReference>
<evidence type="ECO:0000256" key="7">
    <source>
        <dbReference type="ARBA" id="ARBA00022884"/>
    </source>
</evidence>
<evidence type="ECO:0000256" key="3">
    <source>
        <dbReference type="ARBA" id="ARBA00022723"/>
    </source>
</evidence>
<dbReference type="GO" id="GO:0004519">
    <property type="term" value="F:endonuclease activity"/>
    <property type="evidence" value="ECO:0007669"/>
    <property type="project" value="UniProtKB-KW"/>
</dbReference>
<evidence type="ECO:0000256" key="4">
    <source>
        <dbReference type="ARBA" id="ARBA00022759"/>
    </source>
</evidence>
<evidence type="ECO:0000259" key="8">
    <source>
        <dbReference type="Pfam" id="PF10150"/>
    </source>
</evidence>
<comment type="cofactor">
    <cofactor evidence="1">
        <name>Mg(2+)</name>
        <dbReference type="ChEBI" id="CHEBI:18420"/>
    </cofactor>
</comment>
<dbReference type="GO" id="GO:0006364">
    <property type="term" value="P:rRNA processing"/>
    <property type="evidence" value="ECO:0007669"/>
    <property type="project" value="TreeGrafter"/>
</dbReference>
<evidence type="ECO:0000256" key="6">
    <source>
        <dbReference type="ARBA" id="ARBA00022842"/>
    </source>
</evidence>
<keyword evidence="4" id="KW-0255">Endonuclease</keyword>
<dbReference type="PANTHER" id="PTHR30001:SF1">
    <property type="entry name" value="RIBONUCLEASE E_G-LIKE PROTEIN, CHLOROPLASTIC"/>
    <property type="match status" value="1"/>
</dbReference>
<keyword evidence="7" id="KW-0694">RNA-binding</keyword>
<dbReference type="GO" id="GO:0046872">
    <property type="term" value="F:metal ion binding"/>
    <property type="evidence" value="ECO:0007669"/>
    <property type="project" value="UniProtKB-KW"/>
</dbReference>
<name>A0A382WUA6_9ZZZZ</name>
<dbReference type="Gene3D" id="3.40.1260.20">
    <property type="entry name" value="Ribonuclease E, catalytic domain"/>
    <property type="match status" value="1"/>
</dbReference>
<evidence type="ECO:0000256" key="2">
    <source>
        <dbReference type="ARBA" id="ARBA00022722"/>
    </source>
</evidence>
<reference evidence="9" key="1">
    <citation type="submission" date="2018-05" db="EMBL/GenBank/DDBJ databases">
        <authorList>
            <person name="Lanie J.A."/>
            <person name="Ng W.-L."/>
            <person name="Kazmierczak K.M."/>
            <person name="Andrzejewski T.M."/>
            <person name="Davidsen T.M."/>
            <person name="Wayne K.J."/>
            <person name="Tettelin H."/>
            <person name="Glass J.I."/>
            <person name="Rusch D."/>
            <person name="Podicherti R."/>
            <person name="Tsui H.-C.T."/>
            <person name="Winkler M.E."/>
        </authorList>
    </citation>
    <scope>NUCLEOTIDE SEQUENCE</scope>
</reference>
<keyword evidence="3" id="KW-0479">Metal-binding</keyword>
<dbReference type="EMBL" id="UINC01162209">
    <property type="protein sequence ID" value="SVD61838.1"/>
    <property type="molecule type" value="Genomic_DNA"/>
</dbReference>
<evidence type="ECO:0000256" key="5">
    <source>
        <dbReference type="ARBA" id="ARBA00022801"/>
    </source>
</evidence>
<feature type="domain" description="RNA-binding protein AU-1/Ribonuclease E/G" evidence="8">
    <location>
        <begin position="1"/>
        <end position="143"/>
    </location>
</feature>
<gene>
    <name evidence="9" type="ORF">METZ01_LOCUS414692</name>
</gene>
<sequence>MPENVKKIKKYRGKIPLFHSAGIEKSLNQIFEPTVKLESGGYIVINPTEALISIDINSGQSTKEVNIEKTALKTNLEAAEEISRQIKIRDLSGLIVIDFIDMLNFYNRRAVERKLRDKLKDDRARIQFGKISNFGLLEMTRQRLREGSIKWNMTLSLDSFAVKVMKKAEESAFSNKAKIININISEKVKNFIEKNLSKEINYFKTKYKLEFNLISDKNLILPEFRIDLLNRNKKIIKKIENIENIENKFIHHERKRNIFSKQNHKKKFNPR</sequence>
<protein>
    <recommendedName>
        <fullName evidence="8">RNA-binding protein AU-1/Ribonuclease E/G domain-containing protein</fullName>
    </recommendedName>
</protein>
<accession>A0A382WUA6</accession>
<dbReference type="InterPro" id="IPR019307">
    <property type="entry name" value="RNA-bd_AU-1/RNase_E/G"/>
</dbReference>
<evidence type="ECO:0000256" key="1">
    <source>
        <dbReference type="ARBA" id="ARBA00001946"/>
    </source>
</evidence>
<keyword evidence="6" id="KW-0460">Magnesium</keyword>
<dbReference type="GO" id="GO:0004540">
    <property type="term" value="F:RNA nuclease activity"/>
    <property type="evidence" value="ECO:0007669"/>
    <property type="project" value="InterPro"/>
</dbReference>
<proteinExistence type="predicted"/>
<dbReference type="PANTHER" id="PTHR30001">
    <property type="entry name" value="RIBONUCLEASE"/>
    <property type="match status" value="1"/>
</dbReference>
<dbReference type="AlphaFoldDB" id="A0A382WUA6"/>
<keyword evidence="2" id="KW-0540">Nuclease</keyword>
<organism evidence="9">
    <name type="scientific">marine metagenome</name>
    <dbReference type="NCBI Taxonomy" id="408172"/>
    <lineage>
        <taxon>unclassified sequences</taxon>
        <taxon>metagenomes</taxon>
        <taxon>ecological metagenomes</taxon>
    </lineage>
</organism>
<evidence type="ECO:0000313" key="9">
    <source>
        <dbReference type="EMBL" id="SVD61838.1"/>
    </source>
</evidence>
<dbReference type="GO" id="GO:0016787">
    <property type="term" value="F:hydrolase activity"/>
    <property type="evidence" value="ECO:0007669"/>
    <property type="project" value="UniProtKB-KW"/>
</dbReference>
<feature type="non-terminal residue" evidence="9">
    <location>
        <position position="271"/>
    </location>
</feature>